<dbReference type="Pfam" id="PF01501">
    <property type="entry name" value="Glyco_transf_8"/>
    <property type="match status" value="1"/>
</dbReference>
<dbReference type="PANTHER" id="PTHR13778:SF47">
    <property type="entry name" value="LIPOPOLYSACCHARIDE 1,3-GALACTOSYLTRANSFERASE"/>
    <property type="match status" value="1"/>
</dbReference>
<gene>
    <name evidence="4" type="ORF">ICC18_15735</name>
</gene>
<dbReference type="PANTHER" id="PTHR13778">
    <property type="entry name" value="GLYCOSYLTRANSFERASE 8 DOMAIN-CONTAINING PROTEIN"/>
    <property type="match status" value="1"/>
</dbReference>
<sequence>MDARTNKNRNSETIHLVTATNDNYAKHLAVMLNSLLENTIDTSKINIFIIDGDISHDNKLKLSSSVKKFNLDVQFLSVDDSIFSGFKERFHISKEAYYRIVIPNLLDTDIRKAIYLDCDTIVKKDIRKLWNINIDNYFLAAVEKATSSKARKKLLHIPNEFNFFNSGVLLLNLYQWRRNNISKKVLQFIDKNSDILKSMDQEALNAILFDKWLKLDPKWNYTTDHLKKSPKIKPAIIHFTRRNKPWNLGHPLQDEYFKYLNTTLWD</sequence>
<comment type="caution">
    <text evidence="4">The sequence shown here is derived from an EMBL/GenBank/DDBJ whole genome shotgun (WGS) entry which is preliminary data.</text>
</comment>
<evidence type="ECO:0000256" key="2">
    <source>
        <dbReference type="ARBA" id="ARBA00022679"/>
    </source>
</evidence>
<dbReference type="Proteomes" id="UP000650466">
    <property type="component" value="Unassembled WGS sequence"/>
</dbReference>
<name>A0A926KQR7_9BACL</name>
<dbReference type="AlphaFoldDB" id="A0A926KQR7"/>
<evidence type="ECO:0000256" key="1">
    <source>
        <dbReference type="ARBA" id="ARBA00022676"/>
    </source>
</evidence>
<dbReference type="GO" id="GO:0016757">
    <property type="term" value="F:glycosyltransferase activity"/>
    <property type="evidence" value="ECO:0007669"/>
    <property type="project" value="UniProtKB-KW"/>
</dbReference>
<dbReference type="InterPro" id="IPR002495">
    <property type="entry name" value="Glyco_trans_8"/>
</dbReference>
<dbReference type="EMBL" id="JACVVD010000005">
    <property type="protein sequence ID" value="MBD0381573.1"/>
    <property type="molecule type" value="Genomic_DNA"/>
</dbReference>
<keyword evidence="1" id="KW-0328">Glycosyltransferase</keyword>
<dbReference type="GO" id="GO:0046872">
    <property type="term" value="F:metal ion binding"/>
    <property type="evidence" value="ECO:0007669"/>
    <property type="project" value="UniProtKB-KW"/>
</dbReference>
<accession>A0A926KQR7</accession>
<dbReference type="InterPro" id="IPR029044">
    <property type="entry name" value="Nucleotide-diphossugar_trans"/>
</dbReference>
<evidence type="ECO:0000256" key="3">
    <source>
        <dbReference type="ARBA" id="ARBA00022723"/>
    </source>
</evidence>
<dbReference type="Gene3D" id="3.90.550.10">
    <property type="entry name" value="Spore Coat Polysaccharide Biosynthesis Protein SpsA, Chain A"/>
    <property type="match status" value="1"/>
</dbReference>
<keyword evidence="2" id="KW-0808">Transferase</keyword>
<keyword evidence="5" id="KW-1185">Reference proteome</keyword>
<protein>
    <submittedName>
        <fullName evidence="4">Glycosyltransferase family 8 protein</fullName>
    </submittedName>
</protein>
<proteinExistence type="predicted"/>
<dbReference type="RefSeq" id="WP_188175384.1">
    <property type="nucleotide sequence ID" value="NZ_JACVVD010000005.1"/>
</dbReference>
<keyword evidence="3" id="KW-0479">Metal-binding</keyword>
<evidence type="ECO:0000313" key="5">
    <source>
        <dbReference type="Proteomes" id="UP000650466"/>
    </source>
</evidence>
<dbReference type="CDD" id="cd04194">
    <property type="entry name" value="GT8_A4GalT_like"/>
    <property type="match status" value="1"/>
</dbReference>
<evidence type="ECO:0000313" key="4">
    <source>
        <dbReference type="EMBL" id="MBD0381573.1"/>
    </source>
</evidence>
<dbReference type="InterPro" id="IPR050748">
    <property type="entry name" value="Glycosyltrans_8_dom-fam"/>
</dbReference>
<dbReference type="SUPFAM" id="SSF53448">
    <property type="entry name" value="Nucleotide-diphospho-sugar transferases"/>
    <property type="match status" value="1"/>
</dbReference>
<organism evidence="4 5">
    <name type="scientific">Paenibacillus sedimenti</name>
    <dbReference type="NCBI Taxonomy" id="2770274"/>
    <lineage>
        <taxon>Bacteria</taxon>
        <taxon>Bacillati</taxon>
        <taxon>Bacillota</taxon>
        <taxon>Bacilli</taxon>
        <taxon>Bacillales</taxon>
        <taxon>Paenibacillaceae</taxon>
        <taxon>Paenibacillus</taxon>
    </lineage>
</organism>
<reference evidence="4" key="1">
    <citation type="submission" date="2020-09" db="EMBL/GenBank/DDBJ databases">
        <title>Draft Genome Sequence of Paenibacillus sp. WST5.</title>
        <authorList>
            <person name="Bao Z."/>
        </authorList>
    </citation>
    <scope>NUCLEOTIDE SEQUENCE</scope>
    <source>
        <strain evidence="4">WST5</strain>
    </source>
</reference>